<keyword evidence="2" id="KW-1133">Transmembrane helix</keyword>
<reference evidence="3 4" key="1">
    <citation type="submission" date="2018-06" db="EMBL/GenBank/DDBJ databases">
        <title>Streptomyces reniochalinae sp. nov. and Streptomyces diacarnus sp. nov. from marine sponges.</title>
        <authorList>
            <person name="Li L."/>
        </authorList>
    </citation>
    <scope>NUCLEOTIDE SEQUENCE [LARGE SCALE GENOMIC DNA]</scope>
    <source>
        <strain evidence="3 4">LHW51701</strain>
    </source>
</reference>
<dbReference type="Proteomes" id="UP000252914">
    <property type="component" value="Unassembled WGS sequence"/>
</dbReference>
<feature type="compositionally biased region" description="Low complexity" evidence="1">
    <location>
        <begin position="236"/>
        <end position="245"/>
    </location>
</feature>
<accession>A0A367E951</accession>
<evidence type="ECO:0000313" key="3">
    <source>
        <dbReference type="EMBL" id="RCG14319.1"/>
    </source>
</evidence>
<sequence length="382" mass="39849">MTSTPFPYDGHPDVAEISALSEGVLPLDREPDLRAHLRECDLCAEVRDSLEEIRASLGTLPGPVRMPEGVAVRIDAALAAEARTRAEPDRAEENESEADAPGESAAEERATEEDAVSRETVPGSRDTAPDEPTPLPRTVKSPVSRETTSARRSGDDRPPGHAPKAAGPGREAAAAGTRRARRRRRAVLVVAASAAVLALGAVTLQALSDSSGTKATSDGAKSLTEGRAPSVPPSPTGSLTPETETGGTGDDHQLRKRVQRLLSDQPTSSPTESAPSPSEPSDSPSLDTKKSPSTGENTLRDDLGGGGTTVPSCVREALGRTETPLAVDPEATFANRSGYLVVLPHQGGDTEQVDAYLVDPSCISADPPQPGEVLFKGTYPRG</sequence>
<evidence type="ECO:0008006" key="5">
    <source>
        <dbReference type="Google" id="ProtNLM"/>
    </source>
</evidence>
<evidence type="ECO:0000256" key="2">
    <source>
        <dbReference type="SAM" id="Phobius"/>
    </source>
</evidence>
<evidence type="ECO:0000313" key="4">
    <source>
        <dbReference type="Proteomes" id="UP000252914"/>
    </source>
</evidence>
<dbReference type="RefSeq" id="WP_114025575.1">
    <property type="nucleotide sequence ID" value="NZ_QOIN01000071.1"/>
</dbReference>
<protein>
    <recommendedName>
        <fullName evidence="5">Zf-HC2 domain-containing protein</fullName>
    </recommendedName>
</protein>
<feature type="region of interest" description="Disordered" evidence="1">
    <location>
        <begin position="208"/>
        <end position="312"/>
    </location>
</feature>
<feature type="compositionally biased region" description="Basic and acidic residues" evidence="1">
    <location>
        <begin position="82"/>
        <end position="93"/>
    </location>
</feature>
<gene>
    <name evidence="3" type="ORF">DTL70_32290</name>
</gene>
<proteinExistence type="predicted"/>
<comment type="caution">
    <text evidence="3">The sequence shown here is derived from an EMBL/GenBank/DDBJ whole genome shotgun (WGS) entry which is preliminary data.</text>
</comment>
<feature type="compositionally biased region" description="Basic and acidic residues" evidence="1">
    <location>
        <begin position="148"/>
        <end position="159"/>
    </location>
</feature>
<dbReference type="EMBL" id="QOIN01000071">
    <property type="protein sequence ID" value="RCG14319.1"/>
    <property type="molecule type" value="Genomic_DNA"/>
</dbReference>
<keyword evidence="2" id="KW-0812">Transmembrane</keyword>
<keyword evidence="4" id="KW-1185">Reference proteome</keyword>
<feature type="compositionally biased region" description="Low complexity" evidence="1">
    <location>
        <begin position="266"/>
        <end position="285"/>
    </location>
</feature>
<evidence type="ECO:0000256" key="1">
    <source>
        <dbReference type="SAM" id="MobiDB-lite"/>
    </source>
</evidence>
<keyword evidence="2" id="KW-0472">Membrane</keyword>
<name>A0A367E951_9ACTN</name>
<feature type="transmembrane region" description="Helical" evidence="2">
    <location>
        <begin position="186"/>
        <end position="207"/>
    </location>
</feature>
<feature type="region of interest" description="Disordered" evidence="1">
    <location>
        <begin position="82"/>
        <end position="184"/>
    </location>
</feature>
<feature type="compositionally biased region" description="Low complexity" evidence="1">
    <location>
        <begin position="162"/>
        <end position="177"/>
    </location>
</feature>
<dbReference type="AlphaFoldDB" id="A0A367E951"/>
<organism evidence="3 4">
    <name type="scientific">Streptomyces diacarni</name>
    <dbReference type="NCBI Taxonomy" id="2800381"/>
    <lineage>
        <taxon>Bacteria</taxon>
        <taxon>Bacillati</taxon>
        <taxon>Actinomycetota</taxon>
        <taxon>Actinomycetes</taxon>
        <taxon>Kitasatosporales</taxon>
        <taxon>Streptomycetaceae</taxon>
        <taxon>Streptomyces</taxon>
    </lineage>
</organism>